<dbReference type="Proteomes" id="UP000563094">
    <property type="component" value="Unassembled WGS sequence"/>
</dbReference>
<evidence type="ECO:0000313" key="3">
    <source>
        <dbReference type="Proteomes" id="UP000563094"/>
    </source>
</evidence>
<name>A0A839GMF1_9BACT</name>
<accession>A0A839GMF1</accession>
<feature type="domain" description="Inner membrane protein YgaP-like transmembrane" evidence="1">
    <location>
        <begin position="1"/>
        <end position="64"/>
    </location>
</feature>
<dbReference type="Pfam" id="PF11127">
    <property type="entry name" value="YgaP-like_TM"/>
    <property type="match status" value="1"/>
</dbReference>
<evidence type="ECO:0000313" key="2">
    <source>
        <dbReference type="EMBL" id="MBA9079053.1"/>
    </source>
</evidence>
<dbReference type="AlphaFoldDB" id="A0A839GMF1"/>
<reference evidence="2 3" key="1">
    <citation type="submission" date="2020-08" db="EMBL/GenBank/DDBJ databases">
        <title>Genomic Encyclopedia of Type Strains, Phase IV (KMG-IV): sequencing the most valuable type-strain genomes for metagenomic binning, comparative biology and taxonomic classification.</title>
        <authorList>
            <person name="Goeker M."/>
        </authorList>
    </citation>
    <scope>NUCLEOTIDE SEQUENCE [LARGE SCALE GENOMIC DNA]</scope>
    <source>
        <strain evidence="2 3">DSM 29854</strain>
    </source>
</reference>
<protein>
    <recommendedName>
        <fullName evidence="1">Inner membrane protein YgaP-like transmembrane domain-containing protein</fullName>
    </recommendedName>
</protein>
<organism evidence="2 3">
    <name type="scientific">Rufibacter quisquiliarum</name>
    <dbReference type="NCBI Taxonomy" id="1549639"/>
    <lineage>
        <taxon>Bacteria</taxon>
        <taxon>Pseudomonadati</taxon>
        <taxon>Bacteroidota</taxon>
        <taxon>Cytophagia</taxon>
        <taxon>Cytophagales</taxon>
        <taxon>Hymenobacteraceae</taxon>
        <taxon>Rufibacter</taxon>
    </lineage>
</organism>
<evidence type="ECO:0000259" key="1">
    <source>
        <dbReference type="Pfam" id="PF11127"/>
    </source>
</evidence>
<dbReference type="EMBL" id="JACJIQ010000018">
    <property type="protein sequence ID" value="MBA9079053.1"/>
    <property type="molecule type" value="Genomic_DNA"/>
</dbReference>
<sequence length="74" mass="7420">MRKNMGNTDRIIRSSLAAGAATLIASKKVTGGVAIALGALATVFILTSSVGHCPAYAATGINTNTPGIAFSQDL</sequence>
<dbReference type="InterPro" id="IPR021309">
    <property type="entry name" value="YgaP-like_TM"/>
</dbReference>
<comment type="caution">
    <text evidence="2">The sequence shown here is derived from an EMBL/GenBank/DDBJ whole genome shotgun (WGS) entry which is preliminary data.</text>
</comment>
<keyword evidence="3" id="KW-1185">Reference proteome</keyword>
<gene>
    <name evidence="2" type="ORF">FHS90_003788</name>
</gene>
<dbReference type="RefSeq" id="WP_182514068.1">
    <property type="nucleotide sequence ID" value="NZ_JACJIQ010000018.1"/>
</dbReference>
<proteinExistence type="predicted"/>